<proteinExistence type="predicted"/>
<keyword evidence="2" id="KW-1185">Reference proteome</keyword>
<dbReference type="EMBL" id="CP001333">
    <property type="protein sequence ID" value="ACO67676.1"/>
    <property type="molecule type" value="Genomic_DNA"/>
</dbReference>
<organism evidence="1 2">
    <name type="scientific">Micromonas commoda (strain RCC299 / NOUM17 / CCMP2709)</name>
    <name type="common">Picoplanktonic green alga</name>
    <dbReference type="NCBI Taxonomy" id="296587"/>
    <lineage>
        <taxon>Eukaryota</taxon>
        <taxon>Viridiplantae</taxon>
        <taxon>Chlorophyta</taxon>
        <taxon>Mamiellophyceae</taxon>
        <taxon>Mamiellales</taxon>
        <taxon>Mamiellaceae</taxon>
        <taxon>Micromonas</taxon>
    </lineage>
</organism>
<dbReference type="AlphaFoldDB" id="C1EIG5"/>
<dbReference type="Proteomes" id="UP000002009">
    <property type="component" value="Chromosome 15"/>
</dbReference>
<dbReference type="InParanoid" id="C1EIG5"/>
<evidence type="ECO:0000313" key="1">
    <source>
        <dbReference type="EMBL" id="ACO67676.1"/>
    </source>
</evidence>
<dbReference type="KEGG" id="mis:MICPUN_109592"/>
<protein>
    <submittedName>
        <fullName evidence="1">Uncharacterized protein</fullName>
    </submittedName>
</protein>
<evidence type="ECO:0000313" key="2">
    <source>
        <dbReference type="Proteomes" id="UP000002009"/>
    </source>
</evidence>
<name>C1EIG5_MICCC</name>
<dbReference type="GeneID" id="8249530"/>
<reference evidence="1 2" key="1">
    <citation type="journal article" date="2009" name="Science">
        <title>Green evolution and dynamic adaptations revealed by genomes of the marine picoeukaryotes Micromonas.</title>
        <authorList>
            <person name="Worden A.Z."/>
            <person name="Lee J.H."/>
            <person name="Mock T."/>
            <person name="Rouze P."/>
            <person name="Simmons M.P."/>
            <person name="Aerts A.L."/>
            <person name="Allen A.E."/>
            <person name="Cuvelier M.L."/>
            <person name="Derelle E."/>
            <person name="Everett M.V."/>
            <person name="Foulon E."/>
            <person name="Grimwood J."/>
            <person name="Gundlach H."/>
            <person name="Henrissat B."/>
            <person name="Napoli C."/>
            <person name="McDonald S.M."/>
            <person name="Parker M.S."/>
            <person name="Rombauts S."/>
            <person name="Salamov A."/>
            <person name="Von Dassow P."/>
            <person name="Badger J.H."/>
            <person name="Coutinho P.M."/>
            <person name="Demir E."/>
            <person name="Dubchak I."/>
            <person name="Gentemann C."/>
            <person name="Eikrem W."/>
            <person name="Gready J.E."/>
            <person name="John U."/>
            <person name="Lanier W."/>
            <person name="Lindquist E.A."/>
            <person name="Lucas S."/>
            <person name="Mayer K.F."/>
            <person name="Moreau H."/>
            <person name="Not F."/>
            <person name="Otillar R."/>
            <person name="Panaud O."/>
            <person name="Pangilinan J."/>
            <person name="Paulsen I."/>
            <person name="Piegu B."/>
            <person name="Poliakov A."/>
            <person name="Robbens S."/>
            <person name="Schmutz J."/>
            <person name="Toulza E."/>
            <person name="Wyss T."/>
            <person name="Zelensky A."/>
            <person name="Zhou K."/>
            <person name="Armbrust E.V."/>
            <person name="Bhattacharya D."/>
            <person name="Goodenough U.W."/>
            <person name="Van de Peer Y."/>
            <person name="Grigoriev I.V."/>
        </authorList>
    </citation>
    <scope>NUCLEOTIDE SEQUENCE [LARGE SCALE GENOMIC DNA]</scope>
    <source>
        <strain evidence="2">RCC299 / NOUM17</strain>
    </source>
</reference>
<gene>
    <name evidence="1" type="ORF">MICPUN_109592</name>
</gene>
<accession>C1EIG5</accession>
<dbReference type="RefSeq" id="XP_002506418.1">
    <property type="nucleotide sequence ID" value="XM_002506372.1"/>
</dbReference>
<sequence length="261" mass="29952">MVVCAGSPRAASTAECTLAEHVLEYMMEDEHRAGRLQQEKATYLGYWNYHLHQLCSDGFDCENKYPADLRDLWTRDDWSNALSNVDGGGDIRTEMDNYYSKRDSVEASSVVIAKSHEFDETLLTMCDRRLVLTSSRDKEEVFDSALSLGWFTQPKEESRWWFDTYYDLWQQWGHCWVSATQGDENTARFDLNFKQLSTEGSFRAVVRLMAYELAKVLQLDDTLMDMNGIVDKVVERDFQRELNPALTNGGLRTATAEAASN</sequence>